<dbReference type="InterPro" id="IPR000626">
    <property type="entry name" value="Ubiquitin-like_dom"/>
</dbReference>
<dbReference type="PROSITE" id="PS50053">
    <property type="entry name" value="UBIQUITIN_2"/>
    <property type="match status" value="1"/>
</dbReference>
<comment type="caution">
    <text evidence="3">The sequence shown here is derived from an EMBL/GenBank/DDBJ whole genome shotgun (WGS) entry which is preliminary data.</text>
</comment>
<evidence type="ECO:0000313" key="3">
    <source>
        <dbReference type="EMBL" id="KAK8957365.1"/>
    </source>
</evidence>
<dbReference type="GO" id="GO:0051087">
    <property type="term" value="F:protein-folding chaperone binding"/>
    <property type="evidence" value="ECO:0007669"/>
    <property type="project" value="InterPro"/>
</dbReference>
<organism evidence="3 4">
    <name type="scientific">Platanthera zijinensis</name>
    <dbReference type="NCBI Taxonomy" id="2320716"/>
    <lineage>
        <taxon>Eukaryota</taxon>
        <taxon>Viridiplantae</taxon>
        <taxon>Streptophyta</taxon>
        <taxon>Embryophyta</taxon>
        <taxon>Tracheophyta</taxon>
        <taxon>Spermatophyta</taxon>
        <taxon>Magnoliopsida</taxon>
        <taxon>Liliopsida</taxon>
        <taxon>Asparagales</taxon>
        <taxon>Orchidaceae</taxon>
        <taxon>Orchidoideae</taxon>
        <taxon>Orchideae</taxon>
        <taxon>Orchidinae</taxon>
        <taxon>Platanthera</taxon>
    </lineage>
</organism>
<dbReference type="InterPro" id="IPR039773">
    <property type="entry name" value="BAG_chaperone_regulator"/>
</dbReference>
<dbReference type="Gene3D" id="1.20.58.120">
    <property type="entry name" value="BAG domain"/>
    <property type="match status" value="1"/>
</dbReference>
<keyword evidence="1" id="KW-0143">Chaperone</keyword>
<keyword evidence="4" id="KW-1185">Reference proteome</keyword>
<dbReference type="GO" id="GO:0000774">
    <property type="term" value="F:adenyl-nucleotide exchange factor activity"/>
    <property type="evidence" value="ECO:0007669"/>
    <property type="project" value="TreeGrafter"/>
</dbReference>
<proteinExistence type="predicted"/>
<name>A0AAP0C229_9ASPA</name>
<dbReference type="InterPro" id="IPR036533">
    <property type="entry name" value="BAG_dom_sf"/>
</dbReference>
<dbReference type="InterPro" id="IPR003103">
    <property type="entry name" value="BAG_domain"/>
</dbReference>
<dbReference type="PANTHER" id="PTHR12329:SF17">
    <property type="entry name" value="OS04G0619900 PROTEIN"/>
    <property type="match status" value="1"/>
</dbReference>
<evidence type="ECO:0000256" key="1">
    <source>
        <dbReference type="ARBA" id="ARBA00023186"/>
    </source>
</evidence>
<dbReference type="Gene3D" id="3.10.20.90">
    <property type="entry name" value="Phosphatidylinositol 3-kinase Catalytic Subunit, Chain A, domain 1"/>
    <property type="match status" value="1"/>
</dbReference>
<reference evidence="3 4" key="1">
    <citation type="journal article" date="2022" name="Nat. Plants">
        <title>Genomes of leafy and leafless Platanthera orchids illuminate the evolution of mycoheterotrophy.</title>
        <authorList>
            <person name="Li M.H."/>
            <person name="Liu K.W."/>
            <person name="Li Z."/>
            <person name="Lu H.C."/>
            <person name="Ye Q.L."/>
            <person name="Zhang D."/>
            <person name="Wang J.Y."/>
            <person name="Li Y.F."/>
            <person name="Zhong Z.M."/>
            <person name="Liu X."/>
            <person name="Yu X."/>
            <person name="Liu D.K."/>
            <person name="Tu X.D."/>
            <person name="Liu B."/>
            <person name="Hao Y."/>
            <person name="Liao X.Y."/>
            <person name="Jiang Y.T."/>
            <person name="Sun W.H."/>
            <person name="Chen J."/>
            <person name="Chen Y.Q."/>
            <person name="Ai Y."/>
            <person name="Zhai J.W."/>
            <person name="Wu S.S."/>
            <person name="Zhou Z."/>
            <person name="Hsiao Y.Y."/>
            <person name="Wu W.L."/>
            <person name="Chen Y.Y."/>
            <person name="Lin Y.F."/>
            <person name="Hsu J.L."/>
            <person name="Li C.Y."/>
            <person name="Wang Z.W."/>
            <person name="Zhao X."/>
            <person name="Zhong W.Y."/>
            <person name="Ma X.K."/>
            <person name="Ma L."/>
            <person name="Huang J."/>
            <person name="Chen G.Z."/>
            <person name="Huang M.Z."/>
            <person name="Huang L."/>
            <person name="Peng D.H."/>
            <person name="Luo Y.B."/>
            <person name="Zou S.Q."/>
            <person name="Chen S.P."/>
            <person name="Lan S."/>
            <person name="Tsai W.C."/>
            <person name="Van de Peer Y."/>
            <person name="Liu Z.J."/>
        </authorList>
    </citation>
    <scope>NUCLEOTIDE SEQUENCE [LARGE SCALE GENOMIC DNA]</scope>
    <source>
        <strain evidence="3">Lor287</strain>
    </source>
</reference>
<dbReference type="SMART" id="SM00213">
    <property type="entry name" value="UBQ"/>
    <property type="match status" value="1"/>
</dbReference>
<dbReference type="GO" id="GO:0050821">
    <property type="term" value="P:protein stabilization"/>
    <property type="evidence" value="ECO:0007669"/>
    <property type="project" value="TreeGrafter"/>
</dbReference>
<dbReference type="AlphaFoldDB" id="A0AAP0C229"/>
<accession>A0AAP0C229</accession>
<gene>
    <name evidence="3" type="primary">BAG1</name>
    <name evidence="3" type="ORF">KSP39_PZI000404</name>
</gene>
<dbReference type="SUPFAM" id="SSF63491">
    <property type="entry name" value="BAG domain"/>
    <property type="match status" value="1"/>
</dbReference>
<evidence type="ECO:0000259" key="2">
    <source>
        <dbReference type="PROSITE" id="PS50053"/>
    </source>
</evidence>
<sequence length="232" mass="26570">MKAEMDWEMRPGGMLVQKRLVDNLTPPPPMIRLRISFGESKFEISVDSRATFRELKKELEAKTELRLAEQRVIYRGKVRENWEFLDRCGVKDRSKLAVMEDPSSLERRHIEMLRDAKMQSTSRAIAGLSLEVDKLANQVSAMEKSISGKQKVPDLQITTLIELLMREAVKLDGIPAVGDISFQKHFQAKRIQKCVETLDVLKTSNGKLKHVIVTTDWETFDPPSTTQLNFLD</sequence>
<dbReference type="InterPro" id="IPR029071">
    <property type="entry name" value="Ubiquitin-like_domsf"/>
</dbReference>
<dbReference type="SUPFAM" id="SSF54236">
    <property type="entry name" value="Ubiquitin-like"/>
    <property type="match status" value="1"/>
</dbReference>
<dbReference type="Pfam" id="PF02179">
    <property type="entry name" value="BAG"/>
    <property type="match status" value="1"/>
</dbReference>
<protein>
    <submittedName>
        <fullName evidence="3">BAG family molecular chaperone regulator 1</fullName>
    </submittedName>
</protein>
<feature type="domain" description="Ubiquitin-like" evidence="2">
    <location>
        <begin position="31"/>
        <end position="99"/>
    </location>
</feature>
<dbReference type="EMBL" id="JBBWWQ010000001">
    <property type="protein sequence ID" value="KAK8957365.1"/>
    <property type="molecule type" value="Genomic_DNA"/>
</dbReference>
<dbReference type="Proteomes" id="UP001418222">
    <property type="component" value="Unassembled WGS sequence"/>
</dbReference>
<dbReference type="PANTHER" id="PTHR12329">
    <property type="entry name" value="BCL2-ASSOCIATED ATHANOGENE"/>
    <property type="match status" value="1"/>
</dbReference>
<dbReference type="Pfam" id="PF00240">
    <property type="entry name" value="ubiquitin"/>
    <property type="match status" value="1"/>
</dbReference>
<evidence type="ECO:0000313" key="4">
    <source>
        <dbReference type="Proteomes" id="UP001418222"/>
    </source>
</evidence>
<dbReference type="GO" id="GO:0005737">
    <property type="term" value="C:cytoplasm"/>
    <property type="evidence" value="ECO:0007669"/>
    <property type="project" value="TreeGrafter"/>
</dbReference>